<comment type="caution">
    <text evidence="2">The sequence shown here is derived from an EMBL/GenBank/DDBJ whole genome shotgun (WGS) entry which is preliminary data.</text>
</comment>
<evidence type="ECO:0000313" key="3">
    <source>
        <dbReference type="Proteomes" id="UP000094379"/>
    </source>
</evidence>
<dbReference type="AlphaFoldDB" id="A0A1E3GU00"/>
<evidence type="ECO:0000256" key="1">
    <source>
        <dbReference type="SAM" id="SignalP"/>
    </source>
</evidence>
<sequence>MPRLFFSLIFVFAASIASAAEVTDLYQAQAPVESQSEEDRKRLAPDLLKQVVIKVVGDRRAVEQADISALVTDAERYIDQHYYQQISTIDNDTPTQQLALTMDFNANGINTALQRIGLPVWDKIRPESLLWVAIDYQGKQQLITEGDEDSLVLQIQQAAKKRGIPLLMPLMDLEDQSQLTFNDVSTGNTTAVNQASERYGASIVVTARLSGNAESAEISWQAILGEDTERWSSQGNVQTAIQQGVDELADRLGRRLNMPISSSGDTELAIQVSGVNDFEGYSRLMDYLGSLQVVSDIKVGSLGSEKLDLVLVIQAEPERFRQLLSMGRVVQPDSTDNTGLQYRLLP</sequence>
<reference evidence="2 3" key="1">
    <citation type="submission" date="2016-07" db="EMBL/GenBank/DDBJ databases">
        <title>Draft Genome Sequence of Methylophaga muralis Bur 1.</title>
        <authorList>
            <person name="Vasilenko O.V."/>
            <person name="Doronina N.V."/>
            <person name="Shmareva M.N."/>
            <person name="Tarlachkov S.V."/>
            <person name="Mustakhimov I."/>
            <person name="Trotsenko Y.A."/>
        </authorList>
    </citation>
    <scope>NUCLEOTIDE SEQUENCE [LARGE SCALE GENOMIC DNA]</scope>
    <source>
        <strain evidence="2 3">Bur 1</strain>
    </source>
</reference>
<dbReference type="EMBL" id="MCRI01000005">
    <property type="protein sequence ID" value="ODN67520.1"/>
    <property type="molecule type" value="Genomic_DNA"/>
</dbReference>
<feature type="signal peptide" evidence="1">
    <location>
        <begin position="1"/>
        <end position="19"/>
    </location>
</feature>
<accession>A0A1E3GU00</accession>
<organism evidence="2 3">
    <name type="scientific">Methylophaga muralis</name>
    <dbReference type="NCBI Taxonomy" id="291169"/>
    <lineage>
        <taxon>Bacteria</taxon>
        <taxon>Pseudomonadati</taxon>
        <taxon>Pseudomonadota</taxon>
        <taxon>Gammaproteobacteria</taxon>
        <taxon>Thiotrichales</taxon>
        <taxon>Piscirickettsiaceae</taxon>
        <taxon>Methylophaga</taxon>
    </lineage>
</organism>
<dbReference type="STRING" id="291169.A9E74_00865"/>
<keyword evidence="3" id="KW-1185">Reference proteome</keyword>
<gene>
    <name evidence="2" type="ORF">A9E74_00865</name>
</gene>
<keyword evidence="1" id="KW-0732">Signal</keyword>
<evidence type="ECO:0008006" key="4">
    <source>
        <dbReference type="Google" id="ProtNLM"/>
    </source>
</evidence>
<name>A0A1E3GU00_9GAMM</name>
<protein>
    <recommendedName>
        <fullName evidence="4">DUF2066 domain-containing protein</fullName>
    </recommendedName>
</protein>
<dbReference type="InterPro" id="IPR018642">
    <property type="entry name" value="DUF2066"/>
</dbReference>
<dbReference type="Pfam" id="PF09839">
    <property type="entry name" value="DUF2066"/>
    <property type="match status" value="1"/>
</dbReference>
<dbReference type="RefSeq" id="WP_069295390.1">
    <property type="nucleotide sequence ID" value="NZ_MCRI01000005.1"/>
</dbReference>
<dbReference type="Proteomes" id="UP000094379">
    <property type="component" value="Unassembled WGS sequence"/>
</dbReference>
<feature type="chain" id="PRO_5009128732" description="DUF2066 domain-containing protein" evidence="1">
    <location>
        <begin position="20"/>
        <end position="346"/>
    </location>
</feature>
<proteinExistence type="predicted"/>
<dbReference type="PATRIC" id="fig|291169.3.peg.867"/>
<evidence type="ECO:0000313" key="2">
    <source>
        <dbReference type="EMBL" id="ODN67520.1"/>
    </source>
</evidence>